<feature type="signal peptide" evidence="1">
    <location>
        <begin position="1"/>
        <end position="27"/>
    </location>
</feature>
<accession>A0A131YG77</accession>
<reference evidence="2" key="1">
    <citation type="journal article" date="2016" name="Ticks Tick Borne Dis.">
        <title>De novo assembly and annotation of the salivary gland transcriptome of Rhipicephalus appendiculatus male and female ticks during blood feeding.</title>
        <authorList>
            <person name="de Castro M.H."/>
            <person name="de Klerk D."/>
            <person name="Pienaar R."/>
            <person name="Latif A.A."/>
            <person name="Rees D.J."/>
            <person name="Mans B.J."/>
        </authorList>
    </citation>
    <scope>NUCLEOTIDE SEQUENCE</scope>
    <source>
        <tissue evidence="2">Salivary glands</tissue>
    </source>
</reference>
<proteinExistence type="predicted"/>
<keyword evidence="1" id="KW-0732">Signal</keyword>
<evidence type="ECO:0008006" key="3">
    <source>
        <dbReference type="Google" id="ProtNLM"/>
    </source>
</evidence>
<organism evidence="2">
    <name type="scientific">Rhipicephalus appendiculatus</name>
    <name type="common">Brown ear tick</name>
    <dbReference type="NCBI Taxonomy" id="34631"/>
    <lineage>
        <taxon>Eukaryota</taxon>
        <taxon>Metazoa</taxon>
        <taxon>Ecdysozoa</taxon>
        <taxon>Arthropoda</taxon>
        <taxon>Chelicerata</taxon>
        <taxon>Arachnida</taxon>
        <taxon>Acari</taxon>
        <taxon>Parasitiformes</taxon>
        <taxon>Ixodida</taxon>
        <taxon>Ixodoidea</taxon>
        <taxon>Ixodidae</taxon>
        <taxon>Rhipicephalinae</taxon>
        <taxon>Rhipicephalus</taxon>
        <taxon>Rhipicephalus</taxon>
    </lineage>
</organism>
<dbReference type="EMBL" id="GEDV01011072">
    <property type="protein sequence ID" value="JAP77485.1"/>
    <property type="molecule type" value="Transcribed_RNA"/>
</dbReference>
<evidence type="ECO:0000313" key="2">
    <source>
        <dbReference type="EMBL" id="JAP77485.1"/>
    </source>
</evidence>
<dbReference type="AlphaFoldDB" id="A0A131YG77"/>
<name>A0A131YG77_RHIAP</name>
<sequence>MATYSNMERRLQLKAFLLACFVLHAQAGSLADIIHRRYNHPLVCDRLEAQLNQCLQGMRGIEDTIFKGQYTKQGTQDQITGCLKRELSETHTIRICDGDDSLETLLDCIETSLKDHVIFLISLGVPSFVDRIKTCLEKYEGSAVEDIVAGSSAPQGSGLHHERLEVMASSNITNETSVE</sequence>
<feature type="chain" id="PRO_5007285120" description="Secreted protein" evidence="1">
    <location>
        <begin position="28"/>
        <end position="179"/>
    </location>
</feature>
<protein>
    <recommendedName>
        <fullName evidence="3">Secreted protein</fullName>
    </recommendedName>
</protein>
<evidence type="ECO:0000256" key="1">
    <source>
        <dbReference type="SAM" id="SignalP"/>
    </source>
</evidence>